<feature type="domain" description="SHOCT" evidence="3">
    <location>
        <begin position="98"/>
        <end position="119"/>
    </location>
</feature>
<proteinExistence type="predicted"/>
<comment type="caution">
    <text evidence="4">The sequence shown here is derived from an EMBL/GenBank/DDBJ whole genome shotgun (WGS) entry which is preliminary data.</text>
</comment>
<dbReference type="InterPro" id="IPR018649">
    <property type="entry name" value="SHOCT"/>
</dbReference>
<evidence type="ECO:0000259" key="3">
    <source>
        <dbReference type="Pfam" id="PF09851"/>
    </source>
</evidence>
<evidence type="ECO:0000313" key="5">
    <source>
        <dbReference type="Proteomes" id="UP000054387"/>
    </source>
</evidence>
<dbReference type="EMBL" id="LOPU01000037">
    <property type="protein sequence ID" value="KTG07954.1"/>
    <property type="molecule type" value="Genomic_DNA"/>
</dbReference>
<keyword evidence="5" id="KW-1185">Reference proteome</keyword>
<keyword evidence="2" id="KW-0472">Membrane</keyword>
<keyword evidence="2" id="KW-0812">Transmembrane</keyword>
<dbReference type="OrthoDB" id="178074at2157"/>
<evidence type="ECO:0000313" key="4">
    <source>
        <dbReference type="EMBL" id="KTG07954.1"/>
    </source>
</evidence>
<dbReference type="Pfam" id="PF09851">
    <property type="entry name" value="SHOCT"/>
    <property type="match status" value="1"/>
</dbReference>
<feature type="transmembrane region" description="Helical" evidence="2">
    <location>
        <begin position="56"/>
        <end position="80"/>
    </location>
</feature>
<keyword evidence="2" id="KW-1133">Transmembrane helix</keyword>
<reference evidence="4 5" key="1">
    <citation type="submission" date="2015-12" db="EMBL/GenBank/DDBJ databases">
        <title>Haloprofundus marisrubri gen. nov., sp. nov., an extremely halophilic archaeon isolated from the Discovery deep brine-seawater interface in the Red Sea.</title>
        <authorList>
            <person name="Zhang G."/>
            <person name="Stingl U."/>
            <person name="Rashid M."/>
        </authorList>
    </citation>
    <scope>NUCLEOTIDE SEQUENCE [LARGE SCALE GENOMIC DNA]</scope>
    <source>
        <strain evidence="4 5">SB9</strain>
    </source>
</reference>
<dbReference type="RefSeq" id="WP_058583381.1">
    <property type="nucleotide sequence ID" value="NZ_LOPU01000037.1"/>
</dbReference>
<evidence type="ECO:0000256" key="2">
    <source>
        <dbReference type="SAM" id="Phobius"/>
    </source>
</evidence>
<gene>
    <name evidence="4" type="ORF">AUR64_01590</name>
</gene>
<name>A0A0W1R498_9EURY</name>
<sequence length="154" mass="16845">MNPPSDASTALQLLARYTPDTRRWRRVVGGVAAIGGVLAVWALFAVASGVKTGAVYYWFMFLFSILALTLPAFGTAALLAPDSGLTRTTATEDDDATETLKQRYAAGDISREEFERRLDGLIENTDTELTQHPRPGVHSQMEREPTLDSANTQK</sequence>
<dbReference type="AlphaFoldDB" id="A0A0W1R498"/>
<dbReference type="STRING" id="1514971.AUR64_01590"/>
<protein>
    <recommendedName>
        <fullName evidence="3">SHOCT domain-containing protein</fullName>
    </recommendedName>
</protein>
<feature type="region of interest" description="Disordered" evidence="1">
    <location>
        <begin position="121"/>
        <end position="154"/>
    </location>
</feature>
<dbReference type="Proteomes" id="UP000054387">
    <property type="component" value="Unassembled WGS sequence"/>
</dbReference>
<evidence type="ECO:0000256" key="1">
    <source>
        <dbReference type="SAM" id="MobiDB-lite"/>
    </source>
</evidence>
<feature type="transmembrane region" description="Helical" evidence="2">
    <location>
        <begin position="27"/>
        <end position="50"/>
    </location>
</feature>
<accession>A0A0W1R498</accession>
<organism evidence="4 5">
    <name type="scientific">Haloprofundus marisrubri</name>
    <dbReference type="NCBI Taxonomy" id="1514971"/>
    <lineage>
        <taxon>Archaea</taxon>
        <taxon>Methanobacteriati</taxon>
        <taxon>Methanobacteriota</taxon>
        <taxon>Stenosarchaea group</taxon>
        <taxon>Halobacteria</taxon>
        <taxon>Halobacteriales</taxon>
        <taxon>Haloferacaceae</taxon>
        <taxon>Haloprofundus</taxon>
    </lineage>
</organism>